<sequence length="670" mass="78006">MNFTKKITLLFFILILLKSYAQLQKPLLSGYYVADSIHHNLNESDHLNWSKHTYSYLNMEDKVLTTYLFPKNQIDSLDIEKREFSKAFFANKPTLIWKDENCFAISIKDTILDNVIKIYSEFIRVEEDDERIVQAKKYIEQKQQKTDAAHLALKQEFLKSLNTPNGYLEYIPNTAFGLAKPLSVHSRSNIFIDRNFDYQLDDLINNYLLDKDNLLFYGIYKEETNTNNYNGLNLAIIKSEQPFTLHNFVKKLSLEQEIIVFKTEETLLFKSNFDEYIFFSVKKLERNSYAIAKGIANSFEYSKKQFQLFSTIDKTENVNALPVDVLFTELLLTKADSLFSEKVDKVLLNKTLPKNFIEKSLTGKSIYDVFNDQSAMHSYLEFKEMSIPDLIEIIKAENSAYYLIHQDKNSLVYEHKGSFNAFVLKPYKEYTVLLSLRQLGISAPIKKSIEKSVYFYKNAKAVVLNDYPIAENLKLYFNYFKSVWPVFNEKDNLFIVSNDKNIEGVFSVKGDYILPLKYNDISYSEESKGFYIETFDKKIIKAKPKDAIQNDRIVESDRMRGWASEDGKTVIEPQYHSIAKIRGADLAHVYSHNDEEGILNITTKKYIIPLKKHHIRHYQQERYFVISEDSGLQYLANYQGDVKGPFDRIKNNSGQFTGVKSGVETNIVFD</sequence>
<evidence type="ECO:0000313" key="1">
    <source>
        <dbReference type="EMBL" id="MCL6220853.1"/>
    </source>
</evidence>
<comment type="caution">
    <text evidence="1">The sequence shown here is derived from an EMBL/GenBank/DDBJ whole genome shotgun (WGS) entry which is preliminary data.</text>
</comment>
<name>A0A9X2A021_9FLAO</name>
<gene>
    <name evidence="1" type="ORF">L1967_21395</name>
</gene>
<protein>
    <recommendedName>
        <fullName evidence="3">WG repeat protein</fullName>
    </recommendedName>
</protein>
<dbReference type="RefSeq" id="WP_249603531.1">
    <property type="nucleotide sequence ID" value="NZ_JAKHSK010000061.1"/>
</dbReference>
<keyword evidence="2" id="KW-1185">Reference proteome</keyword>
<evidence type="ECO:0008006" key="3">
    <source>
        <dbReference type="Google" id="ProtNLM"/>
    </source>
</evidence>
<accession>A0A9X2A021</accession>
<organism evidence="1 2">
    <name type="scientific">Zunongwangia pacifica</name>
    <dbReference type="NCBI Taxonomy" id="2911062"/>
    <lineage>
        <taxon>Bacteria</taxon>
        <taxon>Pseudomonadati</taxon>
        <taxon>Bacteroidota</taxon>
        <taxon>Flavobacteriia</taxon>
        <taxon>Flavobacteriales</taxon>
        <taxon>Flavobacteriaceae</taxon>
        <taxon>Zunongwangia</taxon>
    </lineage>
</organism>
<dbReference type="Proteomes" id="UP001139521">
    <property type="component" value="Unassembled WGS sequence"/>
</dbReference>
<dbReference type="AlphaFoldDB" id="A0A9X2A021"/>
<proteinExistence type="predicted"/>
<dbReference type="EMBL" id="JAKHSK010000061">
    <property type="protein sequence ID" value="MCL6220853.1"/>
    <property type="molecule type" value="Genomic_DNA"/>
</dbReference>
<evidence type="ECO:0000313" key="2">
    <source>
        <dbReference type="Proteomes" id="UP001139521"/>
    </source>
</evidence>
<reference evidence="1" key="1">
    <citation type="submission" date="2022-01" db="EMBL/GenBank/DDBJ databases">
        <title>Genome sequencing of Zunongwangia sp. M21534 genome.</title>
        <authorList>
            <person name="Chen Y."/>
            <person name="Dong C."/>
            <person name="Shao Z."/>
        </authorList>
    </citation>
    <scope>NUCLEOTIDE SEQUENCE</scope>
    <source>
        <strain evidence="1">MCCC M21534</strain>
    </source>
</reference>